<dbReference type="Gene3D" id="1.10.10.10">
    <property type="entry name" value="Winged helix-like DNA-binding domain superfamily/Winged helix DNA-binding domain"/>
    <property type="match status" value="1"/>
</dbReference>
<dbReference type="PANTHER" id="PTHR38600">
    <property type="entry name" value="TRANSCRIPTIONAL REGULATORY PROTEIN"/>
    <property type="match status" value="1"/>
</dbReference>
<proteinExistence type="predicted"/>
<dbReference type="FunCoup" id="A0A4R6QIU8">
    <property type="interactions" value="267"/>
</dbReference>
<keyword evidence="3" id="KW-1185">Reference proteome</keyword>
<dbReference type="EMBL" id="SNXS01000005">
    <property type="protein sequence ID" value="TDP63440.1"/>
    <property type="molecule type" value="Genomic_DNA"/>
</dbReference>
<evidence type="ECO:0000313" key="3">
    <source>
        <dbReference type="Proteomes" id="UP000295361"/>
    </source>
</evidence>
<accession>A0A4R6QIU8</accession>
<dbReference type="NCBIfam" id="NF033788">
    <property type="entry name" value="HTH_metalloreg"/>
    <property type="match status" value="1"/>
</dbReference>
<dbReference type="InterPro" id="IPR001845">
    <property type="entry name" value="HTH_ArsR_DNA-bd_dom"/>
</dbReference>
<dbReference type="SUPFAM" id="SSF46785">
    <property type="entry name" value="Winged helix' DNA-binding domain"/>
    <property type="match status" value="1"/>
</dbReference>
<dbReference type="GO" id="GO:0003700">
    <property type="term" value="F:DNA-binding transcription factor activity"/>
    <property type="evidence" value="ECO:0007669"/>
    <property type="project" value="InterPro"/>
</dbReference>
<dbReference type="PANTHER" id="PTHR38600:SF2">
    <property type="entry name" value="SLL0088 PROTEIN"/>
    <property type="match status" value="1"/>
</dbReference>
<comment type="caution">
    <text evidence="2">The sequence shown here is derived from an EMBL/GenBank/DDBJ whole genome shotgun (WGS) entry which is preliminary data.</text>
</comment>
<name>A0A4R6QIU8_9BURK</name>
<evidence type="ECO:0000259" key="1">
    <source>
        <dbReference type="PROSITE" id="PS50987"/>
    </source>
</evidence>
<dbReference type="SMART" id="SM00418">
    <property type="entry name" value="HTH_ARSR"/>
    <property type="match status" value="1"/>
</dbReference>
<dbReference type="RefSeq" id="WP_243748400.1">
    <property type="nucleotide sequence ID" value="NZ_SNXS01000005.1"/>
</dbReference>
<protein>
    <submittedName>
        <fullName evidence="2">ArsR family transcriptional regulator</fullName>
    </submittedName>
</protein>
<dbReference type="CDD" id="cd00090">
    <property type="entry name" value="HTH_ARSR"/>
    <property type="match status" value="1"/>
</dbReference>
<sequence>MSEQIQHEPPQSAFQALADPTRQAILNLLAQERLHVDELATRFPISRPAISKHLRLLKEAGLVLEVREGRRNYYGVNLQRLRELELWLAEQRRLWNSSLGRMKRALEKDDGRA</sequence>
<dbReference type="Proteomes" id="UP000295361">
    <property type="component" value="Unassembled WGS sequence"/>
</dbReference>
<dbReference type="Pfam" id="PF01022">
    <property type="entry name" value="HTH_5"/>
    <property type="match status" value="1"/>
</dbReference>
<organism evidence="2 3">
    <name type="scientific">Roseateles toxinivorans</name>
    <dbReference type="NCBI Taxonomy" id="270368"/>
    <lineage>
        <taxon>Bacteria</taxon>
        <taxon>Pseudomonadati</taxon>
        <taxon>Pseudomonadota</taxon>
        <taxon>Betaproteobacteria</taxon>
        <taxon>Burkholderiales</taxon>
        <taxon>Sphaerotilaceae</taxon>
        <taxon>Roseateles</taxon>
    </lineage>
</organism>
<dbReference type="PROSITE" id="PS50987">
    <property type="entry name" value="HTH_ARSR_2"/>
    <property type="match status" value="1"/>
</dbReference>
<dbReference type="PRINTS" id="PR00778">
    <property type="entry name" value="HTHARSR"/>
</dbReference>
<reference evidence="2 3" key="1">
    <citation type="submission" date="2019-03" db="EMBL/GenBank/DDBJ databases">
        <title>Genomic Encyclopedia of Type Strains, Phase IV (KMG-IV): sequencing the most valuable type-strain genomes for metagenomic binning, comparative biology and taxonomic classification.</title>
        <authorList>
            <person name="Goeker M."/>
        </authorList>
    </citation>
    <scope>NUCLEOTIDE SEQUENCE [LARGE SCALE GENOMIC DNA]</scope>
    <source>
        <strain evidence="2 3">DSM 16998</strain>
    </source>
</reference>
<dbReference type="InterPro" id="IPR036390">
    <property type="entry name" value="WH_DNA-bd_sf"/>
</dbReference>
<evidence type="ECO:0000313" key="2">
    <source>
        <dbReference type="EMBL" id="TDP63440.1"/>
    </source>
</evidence>
<gene>
    <name evidence="2" type="ORF">DES47_105446</name>
</gene>
<dbReference type="AlphaFoldDB" id="A0A4R6QIU8"/>
<dbReference type="InParanoid" id="A0A4R6QIU8"/>
<feature type="domain" description="HTH arsR-type" evidence="1">
    <location>
        <begin position="2"/>
        <end position="96"/>
    </location>
</feature>
<dbReference type="InterPro" id="IPR036388">
    <property type="entry name" value="WH-like_DNA-bd_sf"/>
</dbReference>
<dbReference type="InterPro" id="IPR011991">
    <property type="entry name" value="ArsR-like_HTH"/>
</dbReference>